<evidence type="ECO:0000313" key="13">
    <source>
        <dbReference type="Proteomes" id="UP000053398"/>
    </source>
</evidence>
<evidence type="ECO:0000256" key="6">
    <source>
        <dbReference type="ARBA" id="ARBA00022723"/>
    </source>
</evidence>
<dbReference type="GO" id="GO:0046872">
    <property type="term" value="F:metal ion binding"/>
    <property type="evidence" value="ECO:0007669"/>
    <property type="project" value="UniProtKB-KW"/>
</dbReference>
<dbReference type="InterPro" id="IPR013785">
    <property type="entry name" value="Aldolase_TIM"/>
</dbReference>
<proteinExistence type="inferred from homology"/>
<reference evidence="12 13" key="1">
    <citation type="submission" date="2015-10" db="EMBL/GenBank/DDBJ databases">
        <title>Draft genome sequence of Streptomyces corchorusii DSM 40340, type strain for the species Streptomyces corchorusii.</title>
        <authorList>
            <person name="Ruckert C."/>
            <person name="Winkler A."/>
            <person name="Kalinowski J."/>
            <person name="Kampfer P."/>
            <person name="Glaeser S."/>
        </authorList>
    </citation>
    <scope>NUCLEOTIDE SEQUENCE [LARGE SCALE GENOMIC DNA]</scope>
    <source>
        <strain evidence="12 13">DSM 40340</strain>
    </source>
</reference>
<evidence type="ECO:0000259" key="11">
    <source>
        <dbReference type="Pfam" id="PF07992"/>
    </source>
</evidence>
<comment type="caution">
    <text evidence="12">The sequence shown here is derived from an EMBL/GenBank/DDBJ whole genome shotgun (WGS) entry which is preliminary data.</text>
</comment>
<evidence type="ECO:0000256" key="1">
    <source>
        <dbReference type="ARBA" id="ARBA00001917"/>
    </source>
</evidence>
<accession>A0A101PV87</accession>
<keyword evidence="9" id="KW-0411">Iron-sulfur</keyword>
<gene>
    <name evidence="12" type="ORF">AQJ11_35230</name>
</gene>
<evidence type="ECO:0000256" key="9">
    <source>
        <dbReference type="ARBA" id="ARBA00023014"/>
    </source>
</evidence>
<dbReference type="Proteomes" id="UP000053398">
    <property type="component" value="Unassembled WGS sequence"/>
</dbReference>
<evidence type="ECO:0000256" key="8">
    <source>
        <dbReference type="ARBA" id="ARBA00023004"/>
    </source>
</evidence>
<dbReference type="PRINTS" id="PR00368">
    <property type="entry name" value="FADPNR"/>
</dbReference>
<dbReference type="GO" id="GO:0010181">
    <property type="term" value="F:FMN binding"/>
    <property type="evidence" value="ECO:0007669"/>
    <property type="project" value="InterPro"/>
</dbReference>
<dbReference type="SUPFAM" id="SSF51905">
    <property type="entry name" value="FAD/NAD(P)-binding domain"/>
    <property type="match status" value="1"/>
</dbReference>
<sequence>MRDNDPVLQPLRINNLILKNRIYSTGHAPSGYLDGGVPGLRYELYHEEKAKGGIALTIIGGSSNVAADSANVFDQINAGEDAILPFYRSIADRVHRHGTAIMIQLTHLGRRSKWDIDQWLPALGPSPVRERAHRSFPKQIEHFDIDRIVKAYGTAARRAREGGLDGIEIAAMAGHLIDQFWSPRTNHRTDEFGGTLRNRLRFGLMVLEEVRGQVGDDFVVGMRVPGDEGVADGLTAADCADIATAMAGTGKLDFLSVVYGSGNTDRELADVIPVFGRPLGAHLPVAAAIREAAGGIPIFHAGRIADLPTARHAIDGGHADMVGMTRAHIADPHIVAKLLAGQEERIRPCVGATYCASRVETFCLHNPATGREEVIPQLVGPAPAGKRVVVVGGGPAGLEAARVCAARGHQVTLLEAADRLGGQVILAARTPRHAEKAGIVHWLAKEVEHLGVTVRRGCLAEPADVLALRPDVVVVATGGLPNTAVGQSGEELVDSTWDVLGRRPRPGHRVLIFDDHGGEQALTAAEHLATAGAHVELVTPDRTVGADVTGTLYPDYLRALYAHGTVLTPDHLLRAVRREGGALVATLANAYTDAVCERTVDQVVVEHGTIPADDLYHRLRAGSRNLGETDVTALAEGRPQDRVTHEGGTYQLFRIGDAVAHRNVHAALLDARRLCGSL</sequence>
<dbReference type="GO" id="GO:0051536">
    <property type="term" value="F:iron-sulfur cluster binding"/>
    <property type="evidence" value="ECO:0007669"/>
    <property type="project" value="UniProtKB-KW"/>
</dbReference>
<comment type="similarity">
    <text evidence="3">In the N-terminal section; belongs to the NADH:flavin oxidoreductase/NADH oxidase family.</text>
</comment>
<dbReference type="CDD" id="cd04734">
    <property type="entry name" value="OYE_like_3_FMN"/>
    <property type="match status" value="1"/>
</dbReference>
<keyword evidence="8" id="KW-0408">Iron</keyword>
<evidence type="ECO:0000256" key="5">
    <source>
        <dbReference type="ARBA" id="ARBA00022643"/>
    </source>
</evidence>
<dbReference type="GO" id="GO:0008670">
    <property type="term" value="F:2,4-dienoyl-CoA reductase (NADPH) activity"/>
    <property type="evidence" value="ECO:0007669"/>
    <property type="project" value="TreeGrafter"/>
</dbReference>
<dbReference type="PANTHER" id="PTHR42917">
    <property type="entry name" value="2,4-DIENOYL-COA REDUCTASE"/>
    <property type="match status" value="1"/>
</dbReference>
<dbReference type="GO" id="GO:0033543">
    <property type="term" value="P:fatty acid beta-oxidation, unsaturated, even number, reductase/isomerase pathway"/>
    <property type="evidence" value="ECO:0007669"/>
    <property type="project" value="TreeGrafter"/>
</dbReference>
<dbReference type="AlphaFoldDB" id="A0A101PV87"/>
<keyword evidence="5" id="KW-0288">FMN</keyword>
<comment type="cofactor">
    <cofactor evidence="1">
        <name>FMN</name>
        <dbReference type="ChEBI" id="CHEBI:58210"/>
    </cofactor>
</comment>
<comment type="cofactor">
    <cofactor evidence="2">
        <name>[4Fe-4S] cluster</name>
        <dbReference type="ChEBI" id="CHEBI:49883"/>
    </cofactor>
</comment>
<keyword evidence="13" id="KW-1185">Reference proteome</keyword>
<dbReference type="InterPro" id="IPR023753">
    <property type="entry name" value="FAD/NAD-binding_dom"/>
</dbReference>
<keyword evidence="12" id="KW-0489">Methyltransferase</keyword>
<feature type="domain" description="FAD/NAD(P)-binding" evidence="11">
    <location>
        <begin position="381"/>
        <end position="488"/>
    </location>
</feature>
<name>A0A101PV87_STRCK</name>
<dbReference type="GO" id="GO:0032259">
    <property type="term" value="P:methylation"/>
    <property type="evidence" value="ECO:0007669"/>
    <property type="project" value="UniProtKB-KW"/>
</dbReference>
<dbReference type="Gene3D" id="3.50.50.60">
    <property type="entry name" value="FAD/NAD(P)-binding domain"/>
    <property type="match status" value="1"/>
</dbReference>
<dbReference type="EMBL" id="LMWP01000044">
    <property type="protein sequence ID" value="KUN18317.1"/>
    <property type="molecule type" value="Genomic_DNA"/>
</dbReference>
<dbReference type="RefSeq" id="WP_059265953.1">
    <property type="nucleotide sequence ID" value="NZ_KQ948367.1"/>
</dbReference>
<evidence type="ECO:0000313" key="12">
    <source>
        <dbReference type="EMBL" id="KUN18317.1"/>
    </source>
</evidence>
<feature type="domain" description="NADH:flavin oxidoreductase/NADH oxidase N-terminal" evidence="10">
    <location>
        <begin position="8"/>
        <end position="341"/>
    </location>
</feature>
<evidence type="ECO:0000256" key="3">
    <source>
        <dbReference type="ARBA" id="ARBA00011048"/>
    </source>
</evidence>
<dbReference type="PANTHER" id="PTHR42917:SF2">
    <property type="entry name" value="2,4-DIENOYL-COA REDUCTASE [(2E)-ENOYL-COA-PRODUCING]"/>
    <property type="match status" value="1"/>
</dbReference>
<protein>
    <submittedName>
        <fullName evidence="12">N-methylproline demethylase</fullName>
    </submittedName>
</protein>
<dbReference type="InterPro" id="IPR036188">
    <property type="entry name" value="FAD/NAD-bd_sf"/>
</dbReference>
<dbReference type="InterPro" id="IPR001155">
    <property type="entry name" value="OxRdtase_FMN_N"/>
</dbReference>
<dbReference type="Gene3D" id="3.20.20.70">
    <property type="entry name" value="Aldolase class I"/>
    <property type="match status" value="1"/>
</dbReference>
<dbReference type="SUPFAM" id="SSF51395">
    <property type="entry name" value="FMN-linked oxidoreductases"/>
    <property type="match status" value="1"/>
</dbReference>
<organism evidence="12 13">
    <name type="scientific">Streptomyces corchorusii</name>
    <name type="common">Streptomyces chibaensis</name>
    <dbReference type="NCBI Taxonomy" id="1903"/>
    <lineage>
        <taxon>Bacteria</taxon>
        <taxon>Bacillati</taxon>
        <taxon>Actinomycetota</taxon>
        <taxon>Actinomycetes</taxon>
        <taxon>Kitasatosporales</taxon>
        <taxon>Streptomycetaceae</taxon>
        <taxon>Streptomyces</taxon>
    </lineage>
</organism>
<keyword evidence="6" id="KW-0479">Metal-binding</keyword>
<dbReference type="InterPro" id="IPR051793">
    <property type="entry name" value="NADH:flavin_oxidoreductase"/>
</dbReference>
<evidence type="ECO:0000256" key="7">
    <source>
        <dbReference type="ARBA" id="ARBA00023002"/>
    </source>
</evidence>
<evidence type="ECO:0000259" key="10">
    <source>
        <dbReference type="Pfam" id="PF00724"/>
    </source>
</evidence>
<evidence type="ECO:0000256" key="4">
    <source>
        <dbReference type="ARBA" id="ARBA00022630"/>
    </source>
</evidence>
<dbReference type="Pfam" id="PF00724">
    <property type="entry name" value="Oxidored_FMN"/>
    <property type="match status" value="1"/>
</dbReference>
<dbReference type="Gene3D" id="3.40.50.720">
    <property type="entry name" value="NAD(P)-binding Rossmann-like Domain"/>
    <property type="match status" value="1"/>
</dbReference>
<evidence type="ECO:0000256" key="2">
    <source>
        <dbReference type="ARBA" id="ARBA00001966"/>
    </source>
</evidence>
<keyword evidence="12" id="KW-0808">Transferase</keyword>
<keyword evidence="7" id="KW-0560">Oxidoreductase</keyword>
<dbReference type="GO" id="GO:0008168">
    <property type="term" value="F:methyltransferase activity"/>
    <property type="evidence" value="ECO:0007669"/>
    <property type="project" value="UniProtKB-KW"/>
</dbReference>
<dbReference type="Pfam" id="PF07992">
    <property type="entry name" value="Pyr_redox_2"/>
    <property type="match status" value="1"/>
</dbReference>
<keyword evidence="4" id="KW-0285">Flavoprotein</keyword>